<gene>
    <name evidence="1" type="ORF">CEXT_582131</name>
</gene>
<protein>
    <submittedName>
        <fullName evidence="1">Uncharacterized protein</fullName>
    </submittedName>
</protein>
<dbReference type="AlphaFoldDB" id="A0AAV4MCU9"/>
<reference evidence="1 2" key="1">
    <citation type="submission" date="2021-06" db="EMBL/GenBank/DDBJ databases">
        <title>Caerostris extrusa draft genome.</title>
        <authorList>
            <person name="Kono N."/>
            <person name="Arakawa K."/>
        </authorList>
    </citation>
    <scope>NUCLEOTIDE SEQUENCE [LARGE SCALE GENOMIC DNA]</scope>
</reference>
<name>A0AAV4MCU9_CAEEX</name>
<dbReference type="EMBL" id="BPLR01002072">
    <property type="protein sequence ID" value="GIX69660.1"/>
    <property type="molecule type" value="Genomic_DNA"/>
</dbReference>
<comment type="caution">
    <text evidence="1">The sequence shown here is derived from an EMBL/GenBank/DDBJ whole genome shotgun (WGS) entry which is preliminary data.</text>
</comment>
<keyword evidence="2" id="KW-1185">Reference proteome</keyword>
<accession>A0AAV4MCU9</accession>
<organism evidence="1 2">
    <name type="scientific">Caerostris extrusa</name>
    <name type="common">Bark spider</name>
    <name type="synonym">Caerostris bankana</name>
    <dbReference type="NCBI Taxonomy" id="172846"/>
    <lineage>
        <taxon>Eukaryota</taxon>
        <taxon>Metazoa</taxon>
        <taxon>Ecdysozoa</taxon>
        <taxon>Arthropoda</taxon>
        <taxon>Chelicerata</taxon>
        <taxon>Arachnida</taxon>
        <taxon>Araneae</taxon>
        <taxon>Araneomorphae</taxon>
        <taxon>Entelegynae</taxon>
        <taxon>Araneoidea</taxon>
        <taxon>Araneidae</taxon>
        <taxon>Caerostris</taxon>
    </lineage>
</organism>
<dbReference type="Proteomes" id="UP001054945">
    <property type="component" value="Unassembled WGS sequence"/>
</dbReference>
<sequence>MKKFIDLCRISTDLFSMSNILYTLRYNMSHHNDALSVNGGCNDVIITHQNHASQIQSPLTKASDASEYLVRASSFGGLLGLGFECRPVICVSV</sequence>
<evidence type="ECO:0000313" key="2">
    <source>
        <dbReference type="Proteomes" id="UP001054945"/>
    </source>
</evidence>
<evidence type="ECO:0000313" key="1">
    <source>
        <dbReference type="EMBL" id="GIX69660.1"/>
    </source>
</evidence>
<proteinExistence type="predicted"/>